<keyword evidence="3" id="KW-1185">Reference proteome</keyword>
<accession>A0AAV7P0H9</accession>
<comment type="caution">
    <text evidence="2">The sequence shown here is derived from an EMBL/GenBank/DDBJ whole genome shotgun (WGS) entry which is preliminary data.</text>
</comment>
<proteinExistence type="predicted"/>
<evidence type="ECO:0000313" key="3">
    <source>
        <dbReference type="Proteomes" id="UP001066276"/>
    </source>
</evidence>
<evidence type="ECO:0000256" key="1">
    <source>
        <dbReference type="SAM" id="MobiDB-lite"/>
    </source>
</evidence>
<sequence>MAYYADEEEQVQDLQEVPLEHQVERRLVEAFGHHVQDSMNWAVIQALRPFTQPLTNFGRRELLDEGSQQARSQSHDTMEVSSLPLQHSGRSSSPETLAQMAASLLHDHEYCGFNPCESTSHFPMSFEPPAEVQESSSSNSEIRGLAKRLSPAQEEAQVSPCILRSTGPSGQNLLLTPEDIIHCRSTEWVPSAEVAHYVQDRLHKGFEKEVCNTLRSECPRPSLVGKVANTLELGPSMATFLKRFAKNPKKVLDRAWCDCQDTFLDLSGPLTKFLIWQSNLKKRICLWIRRSC</sequence>
<feature type="region of interest" description="Disordered" evidence="1">
    <location>
        <begin position="125"/>
        <end position="149"/>
    </location>
</feature>
<protein>
    <submittedName>
        <fullName evidence="2">Uncharacterized protein</fullName>
    </submittedName>
</protein>
<reference evidence="2" key="1">
    <citation type="journal article" date="2022" name="bioRxiv">
        <title>Sequencing and chromosome-scale assembly of the giantPleurodeles waltlgenome.</title>
        <authorList>
            <person name="Brown T."/>
            <person name="Elewa A."/>
            <person name="Iarovenko S."/>
            <person name="Subramanian E."/>
            <person name="Araus A.J."/>
            <person name="Petzold A."/>
            <person name="Susuki M."/>
            <person name="Suzuki K.-i.T."/>
            <person name="Hayashi T."/>
            <person name="Toyoda A."/>
            <person name="Oliveira C."/>
            <person name="Osipova E."/>
            <person name="Leigh N.D."/>
            <person name="Simon A."/>
            <person name="Yun M.H."/>
        </authorList>
    </citation>
    <scope>NUCLEOTIDE SEQUENCE</scope>
    <source>
        <strain evidence="2">20211129_DDA</strain>
        <tissue evidence="2">Liver</tissue>
    </source>
</reference>
<dbReference type="Proteomes" id="UP001066276">
    <property type="component" value="Chromosome 8"/>
</dbReference>
<name>A0AAV7P0H9_PLEWA</name>
<dbReference type="EMBL" id="JANPWB010000012">
    <property type="protein sequence ID" value="KAJ1119128.1"/>
    <property type="molecule type" value="Genomic_DNA"/>
</dbReference>
<dbReference type="AlphaFoldDB" id="A0AAV7P0H9"/>
<organism evidence="2 3">
    <name type="scientific">Pleurodeles waltl</name>
    <name type="common">Iberian ribbed newt</name>
    <dbReference type="NCBI Taxonomy" id="8319"/>
    <lineage>
        <taxon>Eukaryota</taxon>
        <taxon>Metazoa</taxon>
        <taxon>Chordata</taxon>
        <taxon>Craniata</taxon>
        <taxon>Vertebrata</taxon>
        <taxon>Euteleostomi</taxon>
        <taxon>Amphibia</taxon>
        <taxon>Batrachia</taxon>
        <taxon>Caudata</taxon>
        <taxon>Salamandroidea</taxon>
        <taxon>Salamandridae</taxon>
        <taxon>Pleurodelinae</taxon>
        <taxon>Pleurodeles</taxon>
    </lineage>
</organism>
<feature type="region of interest" description="Disordered" evidence="1">
    <location>
        <begin position="64"/>
        <end position="92"/>
    </location>
</feature>
<feature type="compositionally biased region" description="Polar residues" evidence="1">
    <location>
        <begin position="79"/>
        <end position="92"/>
    </location>
</feature>
<gene>
    <name evidence="2" type="ORF">NDU88_007314</name>
</gene>
<evidence type="ECO:0000313" key="2">
    <source>
        <dbReference type="EMBL" id="KAJ1119128.1"/>
    </source>
</evidence>